<evidence type="ECO:0000259" key="2">
    <source>
        <dbReference type="Pfam" id="PF02922"/>
    </source>
</evidence>
<dbReference type="PANTHER" id="PTHR48098:SF1">
    <property type="entry name" value="DIACYLGLYCEROL ACYLTRANSFERASE_MYCOLYLTRANSFERASE AG85A"/>
    <property type="match status" value="1"/>
</dbReference>
<gene>
    <name evidence="3" type="ordered locus">Acid_3068</name>
</gene>
<protein>
    <submittedName>
        <fullName evidence="3">Putative esterase</fullName>
    </submittedName>
</protein>
<feature type="domain" description="Glycoside hydrolase family 13 N-terminal" evidence="2">
    <location>
        <begin position="44"/>
        <end position="85"/>
    </location>
</feature>
<dbReference type="OrthoDB" id="9803578at2"/>
<dbReference type="GO" id="GO:0005975">
    <property type="term" value="P:carbohydrate metabolic process"/>
    <property type="evidence" value="ECO:0007669"/>
    <property type="project" value="InterPro"/>
</dbReference>
<feature type="signal peptide" evidence="1">
    <location>
        <begin position="1"/>
        <end position="21"/>
    </location>
</feature>
<reference evidence="3" key="1">
    <citation type="submission" date="2006-10" db="EMBL/GenBank/DDBJ databases">
        <title>Complete sequence of Solibacter usitatus Ellin6076.</title>
        <authorList>
            <consortium name="US DOE Joint Genome Institute"/>
            <person name="Copeland A."/>
            <person name="Lucas S."/>
            <person name="Lapidus A."/>
            <person name="Barry K."/>
            <person name="Detter J.C."/>
            <person name="Glavina del Rio T."/>
            <person name="Hammon N."/>
            <person name="Israni S."/>
            <person name="Dalin E."/>
            <person name="Tice H."/>
            <person name="Pitluck S."/>
            <person name="Thompson L.S."/>
            <person name="Brettin T."/>
            <person name="Bruce D."/>
            <person name="Han C."/>
            <person name="Tapia R."/>
            <person name="Gilna P."/>
            <person name="Schmutz J."/>
            <person name="Larimer F."/>
            <person name="Land M."/>
            <person name="Hauser L."/>
            <person name="Kyrpides N."/>
            <person name="Mikhailova N."/>
            <person name="Janssen P.H."/>
            <person name="Kuske C.R."/>
            <person name="Richardson P."/>
        </authorList>
    </citation>
    <scope>NUCLEOTIDE SEQUENCE</scope>
    <source>
        <strain evidence="3">Ellin6076</strain>
    </source>
</reference>
<accession>Q022Q3</accession>
<dbReference type="InterPro" id="IPR000801">
    <property type="entry name" value="Esterase-like"/>
</dbReference>
<dbReference type="Gene3D" id="3.40.50.1820">
    <property type="entry name" value="alpha/beta hydrolase"/>
    <property type="match status" value="1"/>
</dbReference>
<dbReference type="GO" id="GO:0016747">
    <property type="term" value="F:acyltransferase activity, transferring groups other than amino-acyl groups"/>
    <property type="evidence" value="ECO:0007669"/>
    <property type="project" value="TreeGrafter"/>
</dbReference>
<dbReference type="Gene3D" id="2.60.40.10">
    <property type="entry name" value="Immunoglobulins"/>
    <property type="match status" value="1"/>
</dbReference>
<dbReference type="HOGENOM" id="CLU_037618_2_1_0"/>
<dbReference type="SUPFAM" id="SSF53474">
    <property type="entry name" value="alpha/beta-Hydrolases"/>
    <property type="match status" value="1"/>
</dbReference>
<dbReference type="GO" id="GO:0004553">
    <property type="term" value="F:hydrolase activity, hydrolyzing O-glycosyl compounds"/>
    <property type="evidence" value="ECO:0007669"/>
    <property type="project" value="InterPro"/>
</dbReference>
<dbReference type="FunCoup" id="Q022Q3">
    <property type="interactions" value="66"/>
</dbReference>
<dbReference type="InterPro" id="IPR013783">
    <property type="entry name" value="Ig-like_fold"/>
</dbReference>
<sequence precursor="true">MRRFALSITAAALLMLPAANAQQAAPGRGAAAPRPVSPEIHADHTVTFRLFAPKANEVTLNGSWEGARDIKMSKDDNGIWSVTAGPLGAQLWGYWYLVDGVKALDPGNGETQRDGSRIDNLLMISGPESDLWDFKNVPHGTIQIVWFPSPTLKQDRRRMYIYTPPGYESSQTRYPVLYLLHGGGGDEDAWVTMGRANVILDNLIAAGKAKPMIVVMPNGNATQTVSQGYAYGPTPALQAVQAPAPPPLQAAAGGAGRGGAAARPPQPYAGSYPESLIKDVIPYVEKTYRVIPNKDNRAIAGLSMGGGHTLMATNNNPGLFGYIGVFSSGPRTVDDAYEKQLEAVKAGGVKFYWTGAGTTDMAREGTMNLHSLLEKQGFKTTYKEIPGSHYWFLWRDFLGDFGSILFR</sequence>
<dbReference type="CDD" id="cd11294">
    <property type="entry name" value="E_set_Esterase_like_N"/>
    <property type="match status" value="1"/>
</dbReference>
<dbReference type="InterPro" id="IPR014756">
    <property type="entry name" value="Ig_E-set"/>
</dbReference>
<name>Q022Q3_SOLUE</name>
<dbReference type="Pfam" id="PF02922">
    <property type="entry name" value="CBM_48"/>
    <property type="match status" value="1"/>
</dbReference>
<dbReference type="InterPro" id="IPR004193">
    <property type="entry name" value="Glyco_hydro_13_N"/>
</dbReference>
<feature type="chain" id="PRO_5004163157" evidence="1">
    <location>
        <begin position="22"/>
        <end position="407"/>
    </location>
</feature>
<dbReference type="Pfam" id="PF00756">
    <property type="entry name" value="Esterase"/>
    <property type="match status" value="2"/>
</dbReference>
<organism evidence="3">
    <name type="scientific">Solibacter usitatus (strain Ellin6076)</name>
    <dbReference type="NCBI Taxonomy" id="234267"/>
    <lineage>
        <taxon>Bacteria</taxon>
        <taxon>Pseudomonadati</taxon>
        <taxon>Acidobacteriota</taxon>
        <taxon>Terriglobia</taxon>
        <taxon>Bryobacterales</taxon>
        <taxon>Solibacteraceae</taxon>
        <taxon>Candidatus Solibacter</taxon>
    </lineage>
</organism>
<keyword evidence="1" id="KW-0732">Signal</keyword>
<evidence type="ECO:0000313" key="3">
    <source>
        <dbReference type="EMBL" id="ABJ84047.1"/>
    </source>
</evidence>
<dbReference type="KEGG" id="sus:Acid_3068"/>
<dbReference type="ESTHER" id="solue-q022q3">
    <property type="family name" value="A85-Feruloyl-Esterase"/>
</dbReference>
<evidence type="ECO:0000256" key="1">
    <source>
        <dbReference type="SAM" id="SignalP"/>
    </source>
</evidence>
<dbReference type="eggNOG" id="COG2382">
    <property type="taxonomic scope" value="Bacteria"/>
</dbReference>
<dbReference type="InParanoid" id="Q022Q3"/>
<proteinExistence type="predicted"/>
<dbReference type="AlphaFoldDB" id="Q022Q3"/>
<dbReference type="InterPro" id="IPR029058">
    <property type="entry name" value="AB_hydrolase_fold"/>
</dbReference>
<dbReference type="InterPro" id="IPR050583">
    <property type="entry name" value="Mycobacterial_A85_antigen"/>
</dbReference>
<dbReference type="EMBL" id="CP000473">
    <property type="protein sequence ID" value="ABJ84047.1"/>
    <property type="molecule type" value="Genomic_DNA"/>
</dbReference>
<dbReference type="PANTHER" id="PTHR48098">
    <property type="entry name" value="ENTEROCHELIN ESTERASE-RELATED"/>
    <property type="match status" value="1"/>
</dbReference>
<dbReference type="STRING" id="234267.Acid_3068"/>
<dbReference type="SUPFAM" id="SSF81296">
    <property type="entry name" value="E set domains"/>
    <property type="match status" value="1"/>
</dbReference>